<dbReference type="AlphaFoldDB" id="A0A0A0JZE1"/>
<dbReference type="EMBL" id="AVPL01000028">
    <property type="protein sequence ID" value="KGN40916.1"/>
    <property type="molecule type" value="Genomic_DNA"/>
</dbReference>
<evidence type="ECO:0000313" key="2">
    <source>
        <dbReference type="Proteomes" id="UP000030013"/>
    </source>
</evidence>
<dbReference type="GO" id="GO:0016740">
    <property type="term" value="F:transferase activity"/>
    <property type="evidence" value="ECO:0007669"/>
    <property type="project" value="UniProtKB-KW"/>
</dbReference>
<proteinExistence type="predicted"/>
<comment type="caution">
    <text evidence="1">The sequence shown here is derived from an EMBL/GenBank/DDBJ whole genome shotgun (WGS) entry which is preliminary data.</text>
</comment>
<dbReference type="Gene3D" id="3.40.50.2000">
    <property type="entry name" value="Glycogen Phosphorylase B"/>
    <property type="match status" value="2"/>
</dbReference>
<keyword evidence="1" id="KW-0808">Transferase</keyword>
<gene>
    <name evidence="1" type="ORF">N801_10670</name>
</gene>
<protein>
    <submittedName>
        <fullName evidence="1">Glycosyl transferase</fullName>
    </submittedName>
</protein>
<evidence type="ECO:0000313" key="1">
    <source>
        <dbReference type="EMBL" id="KGN40916.1"/>
    </source>
</evidence>
<reference evidence="1 2" key="1">
    <citation type="submission" date="2013-08" db="EMBL/GenBank/DDBJ databases">
        <title>The genome sequence of Knoellia aerolata.</title>
        <authorList>
            <person name="Zhu W."/>
            <person name="Wang G."/>
        </authorList>
    </citation>
    <scope>NUCLEOTIDE SEQUENCE [LARGE SCALE GENOMIC DNA]</scope>
    <source>
        <strain evidence="1 2">DSM 18566</strain>
    </source>
</reference>
<dbReference type="eggNOG" id="COG0438">
    <property type="taxonomic scope" value="Bacteria"/>
</dbReference>
<sequence>MAWGFPPSRSGGVYRALATARAFADDGWAVTVLTATRETFEKYTGSDPSLEELIDDRIDVVRVPFDWPALDTDIRQWSPVRAFLPRVWWQWRRRRDVKDFPEVGYGPWRRRLERAAASVHAARPVDLVVASANPNVDFMAADHLHRTQGVPYVMDYRDAWSLDVFNGREVHPRESRVGRLESALVTSATEVWFVNEPIHAWHAERYPDARERMHVVANGYDSDFAPHPRLESRERDAPLTFGYIGTVSAKVPISEFVDGWVRARSRSARLHGASAQIWGYLGFYAAPNPALLDVIESHADSGLSYAGPLPKQHVASVYETFDCLLLILGAGRYVTSGKVFEYLASALPIVSVHDPGNAVGRILAGYPLWFPVTDLSAESVARVLEAAAAAAREATPAERAACRDFARDYSRDRQLVPRVHRLREHVTGGGDPT</sequence>
<name>A0A0A0JZE1_9MICO</name>
<dbReference type="RefSeq" id="WP_245618400.1">
    <property type="nucleotide sequence ID" value="NZ_AVPL01000028.1"/>
</dbReference>
<accession>A0A0A0JZE1</accession>
<dbReference type="Proteomes" id="UP000030013">
    <property type="component" value="Unassembled WGS sequence"/>
</dbReference>
<dbReference type="STRING" id="1385519.N801_10670"/>
<keyword evidence="2" id="KW-1185">Reference proteome</keyword>
<dbReference type="SUPFAM" id="SSF53756">
    <property type="entry name" value="UDP-Glycosyltransferase/glycogen phosphorylase"/>
    <property type="match status" value="1"/>
</dbReference>
<organism evidence="1 2">
    <name type="scientific">Knoellia aerolata DSM 18566</name>
    <dbReference type="NCBI Taxonomy" id="1385519"/>
    <lineage>
        <taxon>Bacteria</taxon>
        <taxon>Bacillati</taxon>
        <taxon>Actinomycetota</taxon>
        <taxon>Actinomycetes</taxon>
        <taxon>Micrococcales</taxon>
        <taxon>Intrasporangiaceae</taxon>
        <taxon>Knoellia</taxon>
    </lineage>
</organism>